<evidence type="ECO:0000313" key="5">
    <source>
        <dbReference type="Proteomes" id="UP000660262"/>
    </source>
</evidence>
<feature type="region of interest" description="Disordered" evidence="1">
    <location>
        <begin position="1"/>
        <end position="42"/>
    </location>
</feature>
<evidence type="ECO:0000256" key="1">
    <source>
        <dbReference type="SAM" id="MobiDB-lite"/>
    </source>
</evidence>
<dbReference type="PANTHER" id="PTHR34556:SF2">
    <property type="entry name" value="PROTEIN TAB2 HOMOLOG, CHLOROPLASTIC"/>
    <property type="match status" value="1"/>
</dbReference>
<evidence type="ECO:0000313" key="4">
    <source>
        <dbReference type="EMBL" id="GHP01668.1"/>
    </source>
</evidence>
<protein>
    <submittedName>
        <fullName evidence="4">Uncharacterized protein</fullName>
    </submittedName>
</protein>
<dbReference type="Pfam" id="PF06485">
    <property type="entry name" value="Tab2-like_N"/>
    <property type="match status" value="1"/>
</dbReference>
<dbReference type="InterPro" id="IPR046761">
    <property type="entry name" value="Tab2-like_C"/>
</dbReference>
<feature type="domain" description="RNA-binding protein Tab2/Atab2 C-terminal" evidence="3">
    <location>
        <begin position="186"/>
        <end position="344"/>
    </location>
</feature>
<feature type="compositionally biased region" description="Low complexity" evidence="1">
    <location>
        <begin position="11"/>
        <end position="42"/>
    </location>
</feature>
<proteinExistence type="predicted"/>
<feature type="compositionally biased region" description="Polar residues" evidence="1">
    <location>
        <begin position="1"/>
        <end position="10"/>
    </location>
</feature>
<comment type="caution">
    <text evidence="4">The sequence shown here is derived from an EMBL/GenBank/DDBJ whole genome shotgun (WGS) entry which is preliminary data.</text>
</comment>
<dbReference type="InterPro" id="IPR009472">
    <property type="entry name" value="Tab2-like"/>
</dbReference>
<reference evidence="4" key="1">
    <citation type="submission" date="2020-10" db="EMBL/GenBank/DDBJ databases">
        <title>Unveiling of a novel bifunctional photoreceptor, Dualchrome1, isolated from a cosmopolitan green alga.</title>
        <authorList>
            <person name="Suzuki S."/>
            <person name="Kawachi M."/>
        </authorList>
    </citation>
    <scope>NUCLEOTIDE SEQUENCE</scope>
    <source>
        <strain evidence="4">NIES 2893</strain>
    </source>
</reference>
<dbReference type="AlphaFoldDB" id="A0A830H4W5"/>
<name>A0A830H4W5_9CHLO</name>
<dbReference type="OrthoDB" id="3833at2759"/>
<dbReference type="GO" id="GO:0003723">
    <property type="term" value="F:RNA binding"/>
    <property type="evidence" value="ECO:0007669"/>
    <property type="project" value="InterPro"/>
</dbReference>
<dbReference type="EMBL" id="BNJQ01000001">
    <property type="protein sequence ID" value="GHP01668.1"/>
    <property type="molecule type" value="Genomic_DNA"/>
</dbReference>
<accession>A0A830H4W5</accession>
<dbReference type="InterPro" id="IPR046760">
    <property type="entry name" value="Tab2-like_N"/>
</dbReference>
<gene>
    <name evidence="4" type="ORF">PPROV_000042500</name>
</gene>
<feature type="domain" description="RNA-binding protein Tab2-like N-terminal" evidence="2">
    <location>
        <begin position="64"/>
        <end position="164"/>
    </location>
</feature>
<evidence type="ECO:0000259" key="3">
    <source>
        <dbReference type="Pfam" id="PF20429"/>
    </source>
</evidence>
<dbReference type="Pfam" id="PF20429">
    <property type="entry name" value="Tab2-like_C"/>
    <property type="match status" value="1"/>
</dbReference>
<sequence length="352" mass="38676">MSYRGGNTAQPAALSRLNRAAAAPAPSPSASAPSPSSLRQRARTYAATTAESQSTAQRNQSIDWELDFCSRPIFDERGKKVWELLVTDSTRSFVHAEYFPNNKINSRTLREALQRVMEEHGRPDRVRFFRQQMQTIISRALGELKVQALPSWRCISLMGLLDERLDEVYSQHPGYKAGTAPVVSLLDKPPPAELPDALRGEQWAFVQLPLSDLKAESKLVTNGSVFGQMFDLEPGGVVGDAVTGDLPGPDALVPGVAVFSRRAMPLAAWTNGLEMGMIEVDRDRSCLILETGVGKRWRYASYRASEQADAEGAAWEAAKQQSGGLHFLAVQGSPDDEPTGLWLLWDREPPAV</sequence>
<evidence type="ECO:0000259" key="2">
    <source>
        <dbReference type="Pfam" id="PF06485"/>
    </source>
</evidence>
<organism evidence="4 5">
    <name type="scientific">Pycnococcus provasolii</name>
    <dbReference type="NCBI Taxonomy" id="41880"/>
    <lineage>
        <taxon>Eukaryota</taxon>
        <taxon>Viridiplantae</taxon>
        <taxon>Chlorophyta</taxon>
        <taxon>Pseudoscourfieldiophyceae</taxon>
        <taxon>Pseudoscourfieldiales</taxon>
        <taxon>Pycnococcaceae</taxon>
        <taxon>Pycnococcus</taxon>
    </lineage>
</organism>
<dbReference type="Proteomes" id="UP000660262">
    <property type="component" value="Unassembled WGS sequence"/>
</dbReference>
<keyword evidence="5" id="KW-1185">Reference proteome</keyword>
<dbReference type="PANTHER" id="PTHR34556">
    <property type="match status" value="1"/>
</dbReference>